<dbReference type="PaxDb" id="121845-A0A3Q0INR1"/>
<evidence type="ECO:0000313" key="2">
    <source>
        <dbReference type="RefSeq" id="XP_026676283.1"/>
    </source>
</evidence>
<proteinExistence type="predicted"/>
<dbReference type="RefSeq" id="XP_026676283.1">
    <property type="nucleotide sequence ID" value="XM_026820482.1"/>
</dbReference>
<sequence>MDVEDRLKDVLKEKMMLVNECQNYLRKEKEGCKKCAQLEGLLFRETRKLKQYERKMNNIASLLHTNTMKSNLIATEGSQGMNSDKKDYPLQGDVEEVGLSLKTSSSLHKKILMLSASPGFDAVILE</sequence>
<evidence type="ECO:0000313" key="1">
    <source>
        <dbReference type="Proteomes" id="UP000079169"/>
    </source>
</evidence>
<dbReference type="Proteomes" id="UP000079169">
    <property type="component" value="Unplaced"/>
</dbReference>
<organism evidence="1 2">
    <name type="scientific">Diaphorina citri</name>
    <name type="common">Asian citrus psyllid</name>
    <dbReference type="NCBI Taxonomy" id="121845"/>
    <lineage>
        <taxon>Eukaryota</taxon>
        <taxon>Metazoa</taxon>
        <taxon>Ecdysozoa</taxon>
        <taxon>Arthropoda</taxon>
        <taxon>Hexapoda</taxon>
        <taxon>Insecta</taxon>
        <taxon>Pterygota</taxon>
        <taxon>Neoptera</taxon>
        <taxon>Paraneoptera</taxon>
        <taxon>Hemiptera</taxon>
        <taxon>Sternorrhyncha</taxon>
        <taxon>Psylloidea</taxon>
        <taxon>Psyllidae</taxon>
        <taxon>Diaphorininae</taxon>
        <taxon>Diaphorina</taxon>
    </lineage>
</organism>
<gene>
    <name evidence="2" type="primary">LOC103505103</name>
</gene>
<protein>
    <submittedName>
        <fullName evidence="2">Uncharacterized protein LOC103505103</fullName>
    </submittedName>
</protein>
<accession>A0A3Q0INR1</accession>
<dbReference type="KEGG" id="dci:103505103"/>
<name>A0A3Q0INR1_DIACI</name>
<dbReference type="AlphaFoldDB" id="A0A3Q0INR1"/>
<dbReference type="GeneID" id="103505103"/>
<reference evidence="2" key="1">
    <citation type="submission" date="2025-08" db="UniProtKB">
        <authorList>
            <consortium name="RefSeq"/>
        </authorList>
    </citation>
    <scope>IDENTIFICATION</scope>
</reference>
<keyword evidence="1" id="KW-1185">Reference proteome</keyword>